<gene>
    <name evidence="5" type="ORF">A5888_002265</name>
    <name evidence="6" type="ORF">A5888_004144</name>
</gene>
<dbReference type="InterPro" id="IPR000843">
    <property type="entry name" value="HTH_LacI"/>
</dbReference>
<dbReference type="CDD" id="cd01392">
    <property type="entry name" value="HTH_LacI"/>
    <property type="match status" value="1"/>
</dbReference>
<dbReference type="Proteomes" id="UP000195141">
    <property type="component" value="Chromosome"/>
</dbReference>
<dbReference type="Gene3D" id="1.10.260.40">
    <property type="entry name" value="lambda repressor-like DNA-binding domains"/>
    <property type="match status" value="1"/>
</dbReference>
<feature type="domain" description="HTH lacI-type" evidence="4">
    <location>
        <begin position="3"/>
        <end position="57"/>
    </location>
</feature>
<reference evidence="5" key="1">
    <citation type="submission" date="2017-05" db="EMBL/GenBank/DDBJ databases">
        <title>The Genome Sequence of Enterococcus sp. 9E7_DIV0242.</title>
        <authorList>
            <consortium name="The Broad Institute Genomics Platform"/>
            <consortium name="The Broad Institute Genomic Center for Infectious Diseases"/>
            <person name="Earl A."/>
            <person name="Manson A."/>
            <person name="Schwartman J."/>
            <person name="Gilmore M."/>
            <person name="Abouelleil A."/>
            <person name="Cao P."/>
            <person name="Chapman S."/>
            <person name="Cusick C."/>
            <person name="Shea T."/>
            <person name="Young S."/>
            <person name="Neafsey D."/>
            <person name="Nusbaum C."/>
            <person name="Birren B."/>
        </authorList>
    </citation>
    <scope>NUCLEOTIDE SEQUENCE [LARGE SCALE GENOMIC DNA]</scope>
    <source>
        <strain evidence="5">9E7_DIV0242</strain>
    </source>
</reference>
<accession>A0A242K6V6</accession>
<dbReference type="EMBL" id="NGMM01000003">
    <property type="protein sequence ID" value="OTP16051.1"/>
    <property type="molecule type" value="Genomic_DNA"/>
</dbReference>
<sequence length="338" mass="38552">MSVTIKDVAREVGVAPSTVSRTLQDHPSISKGTKEKVRRAMEKLGYVPNAAAQNLAKKYANTIGVVFPVLSSSDRKSNPFYLEAITAMNQEAGKQDVTISFASGETQDELLENVQLMYKQKRVDGFILLYIRKDDPVLNYLVEYNIPYTVIGQPYRYNNGTSSVDNDNQLLGRTAAQYLIDKGHENIVFVTNYEKENVFQERFYGYEKCMEENELKPFPYVVLKKPEDYTAFEETLKELQPTACIAIDDMFALRVIQLCNLYGYQVPDDISVISFNNSIFTSLIHPYITSIDIHTEELGKVAVQQFLIQLKDQEAMKQKVLIPHTLIERETVLDRSKK</sequence>
<dbReference type="AlphaFoldDB" id="A0A242K6V6"/>
<keyword evidence="1" id="KW-0805">Transcription regulation</keyword>
<dbReference type="InterPro" id="IPR010982">
    <property type="entry name" value="Lambda_DNA-bd_dom_sf"/>
</dbReference>
<dbReference type="SUPFAM" id="SSF47413">
    <property type="entry name" value="lambda repressor-like DNA-binding domains"/>
    <property type="match status" value="1"/>
</dbReference>
<keyword evidence="7" id="KW-1185">Reference proteome</keyword>
<dbReference type="PANTHER" id="PTHR30146">
    <property type="entry name" value="LACI-RELATED TRANSCRIPTIONAL REPRESSOR"/>
    <property type="match status" value="1"/>
</dbReference>
<dbReference type="GO" id="GO:0003700">
    <property type="term" value="F:DNA-binding transcription factor activity"/>
    <property type="evidence" value="ECO:0007669"/>
    <property type="project" value="TreeGrafter"/>
</dbReference>
<protein>
    <submittedName>
        <fullName evidence="6">LacI family transcriptional regulator</fullName>
    </submittedName>
</protein>
<evidence type="ECO:0000313" key="5">
    <source>
        <dbReference type="EMBL" id="OTP16051.1"/>
    </source>
</evidence>
<proteinExistence type="predicted"/>
<evidence type="ECO:0000256" key="1">
    <source>
        <dbReference type="ARBA" id="ARBA00023015"/>
    </source>
</evidence>
<dbReference type="SMART" id="SM00354">
    <property type="entry name" value="HTH_LACI"/>
    <property type="match status" value="1"/>
</dbReference>
<organism evidence="5">
    <name type="scientific">Candidatus Enterococcus clewellii</name>
    <dbReference type="NCBI Taxonomy" id="1834193"/>
    <lineage>
        <taxon>Bacteria</taxon>
        <taxon>Bacillati</taxon>
        <taxon>Bacillota</taxon>
        <taxon>Bacilli</taxon>
        <taxon>Lactobacillales</taxon>
        <taxon>Enterococcaceae</taxon>
        <taxon>Enterococcus</taxon>
    </lineage>
</organism>
<dbReference type="RefSeq" id="WP_086349316.1">
    <property type="nucleotide sequence ID" value="NZ_CP147247.1"/>
</dbReference>
<evidence type="ECO:0000256" key="2">
    <source>
        <dbReference type="ARBA" id="ARBA00023125"/>
    </source>
</evidence>
<evidence type="ECO:0000256" key="3">
    <source>
        <dbReference type="ARBA" id="ARBA00023163"/>
    </source>
</evidence>
<evidence type="ECO:0000259" key="4">
    <source>
        <dbReference type="PROSITE" id="PS50932"/>
    </source>
</evidence>
<evidence type="ECO:0000313" key="6">
    <source>
        <dbReference type="EMBL" id="WYJ92371.1"/>
    </source>
</evidence>
<dbReference type="PROSITE" id="PS50932">
    <property type="entry name" value="HTH_LACI_2"/>
    <property type="match status" value="1"/>
</dbReference>
<dbReference type="GO" id="GO:0000976">
    <property type="term" value="F:transcription cis-regulatory region binding"/>
    <property type="evidence" value="ECO:0007669"/>
    <property type="project" value="TreeGrafter"/>
</dbReference>
<dbReference type="SUPFAM" id="SSF53822">
    <property type="entry name" value="Periplasmic binding protein-like I"/>
    <property type="match status" value="1"/>
</dbReference>
<dbReference type="EMBL" id="CP147247">
    <property type="protein sequence ID" value="WYJ92371.1"/>
    <property type="molecule type" value="Genomic_DNA"/>
</dbReference>
<dbReference type="OrthoDB" id="9788209at2"/>
<dbReference type="Gene3D" id="3.40.50.2300">
    <property type="match status" value="2"/>
</dbReference>
<evidence type="ECO:0000313" key="7">
    <source>
        <dbReference type="Proteomes" id="UP000195141"/>
    </source>
</evidence>
<dbReference type="InterPro" id="IPR028082">
    <property type="entry name" value="Peripla_BP_I"/>
</dbReference>
<reference evidence="6" key="2">
    <citation type="submission" date="2017-05" db="EMBL/GenBank/DDBJ databases">
        <authorList>
            <consortium name="The Broad Institute Genomics Platform"/>
            <consortium name="The Broad Institute Genomic Center for Infectious Diseases"/>
            <person name="Earl A."/>
            <person name="Manson A."/>
            <person name="Schwartman J."/>
            <person name="Gilmore M."/>
            <person name="Abouelleil A."/>
            <person name="Cao P."/>
            <person name="Chapman S."/>
            <person name="Cusick C."/>
            <person name="Shea T."/>
            <person name="Young S."/>
            <person name="Neafsey D."/>
            <person name="Nusbaum C."/>
            <person name="Birren B."/>
        </authorList>
    </citation>
    <scope>NUCLEOTIDE SEQUENCE</scope>
    <source>
        <strain evidence="6">9E7_DIV0242</strain>
    </source>
</reference>
<dbReference type="CDD" id="cd06294">
    <property type="entry name" value="PBP1_MalR-like"/>
    <property type="match status" value="1"/>
</dbReference>
<keyword evidence="3" id="KW-0804">Transcription</keyword>
<keyword evidence="2" id="KW-0238">DNA-binding</keyword>
<reference evidence="6" key="3">
    <citation type="submission" date="2024-03" db="EMBL/GenBank/DDBJ databases">
        <title>The Genome Sequence of Enterococcus sp. DIV0242b.</title>
        <authorList>
            <consortium name="The Broad Institute Genomics Platform"/>
            <consortium name="The Broad Institute Microbial Omics Core"/>
            <consortium name="The Broad Institute Genomic Center for Infectious Diseases"/>
            <person name="Earl A."/>
            <person name="Manson A."/>
            <person name="Gilmore M."/>
            <person name="Schwartman J."/>
            <person name="Shea T."/>
            <person name="Abouelleil A."/>
            <person name="Cao P."/>
            <person name="Chapman S."/>
            <person name="Cusick C."/>
            <person name="Young S."/>
            <person name="Neafsey D."/>
            <person name="Nusbaum C."/>
            <person name="Birren B."/>
        </authorList>
    </citation>
    <scope>NUCLEOTIDE SEQUENCE</scope>
    <source>
        <strain evidence="6">9E7_DIV0242</strain>
    </source>
</reference>
<dbReference type="Pfam" id="PF13377">
    <property type="entry name" value="Peripla_BP_3"/>
    <property type="match status" value="1"/>
</dbReference>
<dbReference type="PANTHER" id="PTHR30146:SF109">
    <property type="entry name" value="HTH-TYPE TRANSCRIPTIONAL REGULATOR GALS"/>
    <property type="match status" value="1"/>
</dbReference>
<name>A0A242K6V6_9ENTE</name>
<dbReference type="InterPro" id="IPR046335">
    <property type="entry name" value="LacI/GalR-like_sensor"/>
</dbReference>
<dbReference type="Pfam" id="PF00356">
    <property type="entry name" value="LacI"/>
    <property type="match status" value="1"/>
</dbReference>